<dbReference type="InterPro" id="IPR000362">
    <property type="entry name" value="Fumarate_lyase_fam"/>
</dbReference>
<gene>
    <name evidence="6 9" type="primary">argH</name>
    <name evidence="9" type="ORF">CVT63_00525</name>
</gene>
<evidence type="ECO:0000256" key="3">
    <source>
        <dbReference type="ARBA" id="ARBA00022571"/>
    </source>
</evidence>
<organism evidence="9 10">
    <name type="scientific">Candidatus Anoxymicrobium japonicum</name>
    <dbReference type="NCBI Taxonomy" id="2013648"/>
    <lineage>
        <taxon>Bacteria</taxon>
        <taxon>Bacillati</taxon>
        <taxon>Actinomycetota</taxon>
        <taxon>Candidatus Geothermincolia</taxon>
        <taxon>Candidatus Geothermincolales</taxon>
        <taxon>Candidatus Anoxymicrobiaceae</taxon>
        <taxon>Candidatus Anoxymicrobium</taxon>
    </lineage>
</organism>
<dbReference type="InterPro" id="IPR022761">
    <property type="entry name" value="Fumarate_lyase_N"/>
</dbReference>
<proteinExistence type="inferred from homology"/>
<evidence type="ECO:0000256" key="5">
    <source>
        <dbReference type="ARBA" id="ARBA00023239"/>
    </source>
</evidence>
<dbReference type="PRINTS" id="PR00145">
    <property type="entry name" value="ARGSUCLYASE"/>
</dbReference>
<keyword evidence="5 6" id="KW-0456">Lyase</keyword>
<dbReference type="InterPro" id="IPR029419">
    <property type="entry name" value="Arg_succ_lyase_C"/>
</dbReference>
<dbReference type="GO" id="GO:0004056">
    <property type="term" value="F:argininosuccinate lyase activity"/>
    <property type="evidence" value="ECO:0007669"/>
    <property type="project" value="UniProtKB-UniRule"/>
</dbReference>
<dbReference type="GO" id="GO:0005829">
    <property type="term" value="C:cytosol"/>
    <property type="evidence" value="ECO:0007669"/>
    <property type="project" value="TreeGrafter"/>
</dbReference>
<comment type="caution">
    <text evidence="9">The sequence shown here is derived from an EMBL/GenBank/DDBJ whole genome shotgun (WGS) entry which is preliminary data.</text>
</comment>
<dbReference type="Gene3D" id="1.20.200.10">
    <property type="entry name" value="Fumarase/aspartase (Central domain)"/>
    <property type="match status" value="1"/>
</dbReference>
<dbReference type="AlphaFoldDB" id="A0A2N3G846"/>
<comment type="pathway">
    <text evidence="1 6">Amino-acid biosynthesis; L-arginine biosynthesis; L-arginine from L-ornithine and carbamoyl phosphate: step 3/3.</text>
</comment>
<dbReference type="NCBIfam" id="TIGR00838">
    <property type="entry name" value="argH"/>
    <property type="match status" value="1"/>
</dbReference>
<dbReference type="InterPro" id="IPR009049">
    <property type="entry name" value="Argininosuccinate_lyase"/>
</dbReference>
<dbReference type="FunFam" id="1.20.200.10:FF:000015">
    <property type="entry name" value="argininosuccinate lyase isoform X2"/>
    <property type="match status" value="1"/>
</dbReference>
<dbReference type="EC" id="4.3.2.1" evidence="2 6"/>
<dbReference type="EMBL" id="PHEX01000003">
    <property type="protein sequence ID" value="PKQ28885.1"/>
    <property type="molecule type" value="Genomic_DNA"/>
</dbReference>
<dbReference type="Proteomes" id="UP000233654">
    <property type="component" value="Unassembled WGS sequence"/>
</dbReference>
<evidence type="ECO:0000259" key="8">
    <source>
        <dbReference type="Pfam" id="PF14698"/>
    </source>
</evidence>
<dbReference type="InterPro" id="IPR008948">
    <property type="entry name" value="L-Aspartase-like"/>
</dbReference>
<sequence>MKMWGGRFADAPDKGFMEFSTSIGFDSRLYPYDLRCTRAWARELKDAGVLEGDELQAIESALVTVESEMKSCSFKFEQSDEDIHTAVERRLVELAGKFAGKVRAGRSRNDQVATDMRMFAIEECGRVIERIKALQSALIDQAEASMDIVAPGHTHLQQAQPVLLSHALLAFVHMLERDVALLRTARDAADSLPLGSGALAGTSFAVDRARLAERLGFSRVTANSVDAVSDRDFVCDLLFALSMVMIHLSRLSEQVVLWVSAEWALAELGDAWATGSSLMPQKKNPDAAELVRGKTGRVVGSLIGMLTVLKGLPLSYNRDLQEDKEGLFDAIDTVAGCLAVMTGTLATLTFNRDRAEALAAGGFMTATDLADYLVSKGMEFPEAHRVTGEIVSYCIEKQTTFEALTHDELAKFSGLFGEEALEWLTPAASISRRACHGGTAPEAVTRQIADARAMISR</sequence>
<evidence type="ECO:0000256" key="2">
    <source>
        <dbReference type="ARBA" id="ARBA00012338"/>
    </source>
</evidence>
<evidence type="ECO:0000313" key="10">
    <source>
        <dbReference type="Proteomes" id="UP000233654"/>
    </source>
</evidence>
<dbReference type="CDD" id="cd01359">
    <property type="entry name" value="Argininosuccinate_lyase"/>
    <property type="match status" value="1"/>
</dbReference>
<dbReference type="Pfam" id="PF00206">
    <property type="entry name" value="Lyase_1"/>
    <property type="match status" value="1"/>
</dbReference>
<accession>A0A2N3G846</accession>
<evidence type="ECO:0000256" key="6">
    <source>
        <dbReference type="HAMAP-Rule" id="MF_00006"/>
    </source>
</evidence>
<name>A0A2N3G846_9ACTN</name>
<comment type="catalytic activity">
    <reaction evidence="6">
        <text>2-(N(omega)-L-arginino)succinate = fumarate + L-arginine</text>
        <dbReference type="Rhea" id="RHEA:24020"/>
        <dbReference type="ChEBI" id="CHEBI:29806"/>
        <dbReference type="ChEBI" id="CHEBI:32682"/>
        <dbReference type="ChEBI" id="CHEBI:57472"/>
        <dbReference type="EC" id="4.3.2.1"/>
    </reaction>
</comment>
<evidence type="ECO:0000256" key="4">
    <source>
        <dbReference type="ARBA" id="ARBA00022605"/>
    </source>
</evidence>
<dbReference type="Gene3D" id="1.10.40.30">
    <property type="entry name" value="Fumarase/aspartase (C-terminal domain)"/>
    <property type="match status" value="1"/>
</dbReference>
<dbReference type="PANTHER" id="PTHR43814">
    <property type="entry name" value="ARGININOSUCCINATE LYASE"/>
    <property type="match status" value="1"/>
</dbReference>
<comment type="subcellular location">
    <subcellularLocation>
        <location evidence="6">Cytoplasm</location>
    </subcellularLocation>
</comment>
<dbReference type="GO" id="GO:0042450">
    <property type="term" value="P:L-arginine biosynthetic process via ornithine"/>
    <property type="evidence" value="ECO:0007669"/>
    <property type="project" value="UniProtKB-UniRule"/>
</dbReference>
<dbReference type="HAMAP" id="MF_00006">
    <property type="entry name" value="Arg_succ_lyase"/>
    <property type="match status" value="1"/>
</dbReference>
<feature type="domain" description="Argininosuccinate lyase C-terminal" evidence="8">
    <location>
        <begin position="363"/>
        <end position="430"/>
    </location>
</feature>
<protein>
    <recommendedName>
        <fullName evidence="2 6">Argininosuccinate lyase</fullName>
        <shortName evidence="6">ASAL</shortName>
        <ecNumber evidence="2 6">4.3.2.1</ecNumber>
    </recommendedName>
    <alternativeName>
        <fullName evidence="6">Arginosuccinase</fullName>
    </alternativeName>
</protein>
<dbReference type="PANTHER" id="PTHR43814:SF1">
    <property type="entry name" value="ARGININOSUCCINATE LYASE"/>
    <property type="match status" value="1"/>
</dbReference>
<evidence type="ECO:0000313" key="9">
    <source>
        <dbReference type="EMBL" id="PKQ28885.1"/>
    </source>
</evidence>
<evidence type="ECO:0000256" key="1">
    <source>
        <dbReference type="ARBA" id="ARBA00004941"/>
    </source>
</evidence>
<keyword evidence="4 6" id="KW-0028">Amino-acid biosynthesis</keyword>
<dbReference type="SUPFAM" id="SSF48557">
    <property type="entry name" value="L-aspartase-like"/>
    <property type="match status" value="1"/>
</dbReference>
<dbReference type="InterPro" id="IPR024083">
    <property type="entry name" value="Fumarase/histidase_N"/>
</dbReference>
<dbReference type="PRINTS" id="PR00149">
    <property type="entry name" value="FUMRATELYASE"/>
</dbReference>
<dbReference type="Pfam" id="PF14698">
    <property type="entry name" value="ASL_C2"/>
    <property type="match status" value="1"/>
</dbReference>
<dbReference type="FunFam" id="1.10.40.30:FF:000001">
    <property type="entry name" value="Argininosuccinate lyase"/>
    <property type="match status" value="1"/>
</dbReference>
<keyword evidence="6" id="KW-0963">Cytoplasm</keyword>
<dbReference type="UniPathway" id="UPA00068">
    <property type="reaction ID" value="UER00114"/>
</dbReference>
<keyword evidence="3 6" id="KW-0055">Arginine biosynthesis</keyword>
<dbReference type="InterPro" id="IPR020557">
    <property type="entry name" value="Fumarate_lyase_CS"/>
</dbReference>
<reference evidence="9 10" key="1">
    <citation type="journal article" date="2017" name="ISME J.">
        <title>Potential for microbial H2 and metal transformations associated with novel bacteria and archaea in deep terrestrial subsurface sediments.</title>
        <authorList>
            <person name="Hernsdorf A.W."/>
            <person name="Amano Y."/>
            <person name="Miyakawa K."/>
            <person name="Ise K."/>
            <person name="Suzuki Y."/>
            <person name="Anantharaman K."/>
            <person name="Probst A."/>
            <person name="Burstein D."/>
            <person name="Thomas B.C."/>
            <person name="Banfield J.F."/>
        </authorList>
    </citation>
    <scope>NUCLEOTIDE SEQUENCE [LARGE SCALE GENOMIC DNA]</scope>
    <source>
        <strain evidence="9">HGW-Actinobacteria-3</strain>
    </source>
</reference>
<dbReference type="Gene3D" id="1.10.275.10">
    <property type="entry name" value="Fumarase/aspartase (N-terminal domain)"/>
    <property type="match status" value="1"/>
</dbReference>
<evidence type="ECO:0000259" key="7">
    <source>
        <dbReference type="Pfam" id="PF00206"/>
    </source>
</evidence>
<feature type="domain" description="Fumarate lyase N-terminal" evidence="7">
    <location>
        <begin position="6"/>
        <end position="300"/>
    </location>
</feature>
<dbReference type="PROSITE" id="PS00163">
    <property type="entry name" value="FUMARATE_LYASES"/>
    <property type="match status" value="1"/>
</dbReference>
<comment type="similarity">
    <text evidence="6">Belongs to the lyase 1 family. Argininosuccinate lyase subfamily.</text>
</comment>